<dbReference type="OrthoDB" id="6110868at2759"/>
<accession>A0A814QV81</accession>
<evidence type="ECO:0000313" key="1">
    <source>
        <dbReference type="EMBL" id="CAF1123239.1"/>
    </source>
</evidence>
<protein>
    <submittedName>
        <fullName evidence="1">Uncharacterized protein</fullName>
    </submittedName>
</protein>
<reference evidence="1" key="1">
    <citation type="submission" date="2021-02" db="EMBL/GenBank/DDBJ databases">
        <authorList>
            <person name="Nowell W R."/>
        </authorList>
    </citation>
    <scope>NUCLEOTIDE SEQUENCE</scope>
</reference>
<dbReference type="Proteomes" id="UP000663882">
    <property type="component" value="Unassembled WGS sequence"/>
</dbReference>
<organism evidence="1 2">
    <name type="scientific">Rotaria sordida</name>
    <dbReference type="NCBI Taxonomy" id="392033"/>
    <lineage>
        <taxon>Eukaryota</taxon>
        <taxon>Metazoa</taxon>
        <taxon>Spiralia</taxon>
        <taxon>Gnathifera</taxon>
        <taxon>Rotifera</taxon>
        <taxon>Eurotatoria</taxon>
        <taxon>Bdelloidea</taxon>
        <taxon>Philodinida</taxon>
        <taxon>Philodinidae</taxon>
        <taxon>Rotaria</taxon>
    </lineage>
</organism>
<evidence type="ECO:0000313" key="2">
    <source>
        <dbReference type="Proteomes" id="UP000663882"/>
    </source>
</evidence>
<dbReference type="AlphaFoldDB" id="A0A814QV81"/>
<dbReference type="EMBL" id="CAJNOO010001258">
    <property type="protein sequence ID" value="CAF1123239.1"/>
    <property type="molecule type" value="Genomic_DNA"/>
</dbReference>
<comment type="caution">
    <text evidence="1">The sequence shown here is derived from an EMBL/GenBank/DDBJ whole genome shotgun (WGS) entry which is preliminary data.</text>
</comment>
<gene>
    <name evidence="1" type="ORF">RFH988_LOCUS20465</name>
</gene>
<proteinExistence type="predicted"/>
<name>A0A814QV81_9BILA</name>
<sequence length="142" mass="16760">MSRRGLETWPERGVLNEANDAINDTDEDLFAIVHRQMKINFDGIIDGSDFMWKVFCQSLNHTELIKQYSLPTFRHLLNRRIKMQSGRFLMLIGTSESSYDYIERYLRSITRWLPTHEHPIRTLIGSQMPGDLILNKNLHRNL</sequence>